<dbReference type="Gene3D" id="3.30.70.1070">
    <property type="entry name" value="Sporulation related repeat"/>
    <property type="match status" value="1"/>
</dbReference>
<keyword evidence="4" id="KW-0132">Cell division</keyword>
<comment type="caution">
    <text evidence="4">The sequence shown here is derived from an EMBL/GenBank/DDBJ whole genome shotgun (WGS) entry which is preliminary data.</text>
</comment>
<dbReference type="SUPFAM" id="SSF110997">
    <property type="entry name" value="Sporulation related repeat"/>
    <property type="match status" value="1"/>
</dbReference>
<dbReference type="EMBL" id="BEHT01000036">
    <property type="protein sequence ID" value="GBC99738.1"/>
    <property type="molecule type" value="Genomic_DNA"/>
</dbReference>
<dbReference type="AlphaFoldDB" id="A0A2H5XEW8"/>
<name>A0A2H5XEW8_9BACT</name>
<gene>
    <name evidence="4" type="primary">ftsN</name>
    <name evidence="4" type="ORF">HRbin17_02269</name>
</gene>
<protein>
    <submittedName>
        <fullName evidence="4">Cell division protein FtsN</fullName>
    </submittedName>
</protein>
<proteinExistence type="predicted"/>
<feature type="region of interest" description="Disordered" evidence="1">
    <location>
        <begin position="73"/>
        <end position="149"/>
    </location>
</feature>
<feature type="domain" description="SPOR" evidence="3">
    <location>
        <begin position="142"/>
        <end position="221"/>
    </location>
</feature>
<dbReference type="Proteomes" id="UP000236173">
    <property type="component" value="Unassembled WGS sequence"/>
</dbReference>
<evidence type="ECO:0000256" key="1">
    <source>
        <dbReference type="SAM" id="MobiDB-lite"/>
    </source>
</evidence>
<keyword evidence="2" id="KW-1133">Transmembrane helix</keyword>
<dbReference type="Pfam" id="PF05036">
    <property type="entry name" value="SPOR"/>
    <property type="match status" value="1"/>
</dbReference>
<keyword evidence="2" id="KW-0472">Membrane</keyword>
<feature type="compositionally biased region" description="Pro residues" evidence="1">
    <location>
        <begin position="111"/>
        <end position="141"/>
    </location>
</feature>
<feature type="compositionally biased region" description="Pro residues" evidence="1">
    <location>
        <begin position="80"/>
        <end position="91"/>
    </location>
</feature>
<keyword evidence="2" id="KW-0812">Transmembrane</keyword>
<feature type="compositionally biased region" description="Low complexity" evidence="1">
    <location>
        <begin position="97"/>
        <end position="110"/>
    </location>
</feature>
<keyword evidence="4" id="KW-0131">Cell cycle</keyword>
<evidence type="ECO:0000259" key="3">
    <source>
        <dbReference type="PROSITE" id="PS51724"/>
    </source>
</evidence>
<organism evidence="4 5">
    <name type="scientific">Candidatus Fervidibacter japonicus</name>
    <dbReference type="NCBI Taxonomy" id="2035412"/>
    <lineage>
        <taxon>Bacteria</taxon>
        <taxon>Candidatus Fervidibacterota</taxon>
        <taxon>Candidatus Fervidibacter</taxon>
    </lineage>
</organism>
<dbReference type="GO" id="GO:0042834">
    <property type="term" value="F:peptidoglycan binding"/>
    <property type="evidence" value="ECO:0007669"/>
    <property type="project" value="InterPro"/>
</dbReference>
<accession>A0A2H5XEW8</accession>
<reference evidence="5" key="1">
    <citation type="submission" date="2017-09" db="EMBL/GenBank/DDBJ databases">
        <title>Metaegenomics of thermophilic ammonia-oxidizing enrichment culture.</title>
        <authorList>
            <person name="Kato S."/>
            <person name="Suzuki K."/>
        </authorList>
    </citation>
    <scope>NUCLEOTIDE SEQUENCE [LARGE SCALE GENOMIC DNA]</scope>
</reference>
<feature type="transmembrane region" description="Helical" evidence="2">
    <location>
        <begin position="12"/>
        <end position="32"/>
    </location>
</feature>
<dbReference type="InterPro" id="IPR007730">
    <property type="entry name" value="SPOR-like_dom"/>
</dbReference>
<evidence type="ECO:0000256" key="2">
    <source>
        <dbReference type="SAM" id="Phobius"/>
    </source>
</evidence>
<dbReference type="GO" id="GO:0051301">
    <property type="term" value="P:cell division"/>
    <property type="evidence" value="ECO:0007669"/>
    <property type="project" value="UniProtKB-KW"/>
</dbReference>
<dbReference type="InterPro" id="IPR036680">
    <property type="entry name" value="SPOR-like_sf"/>
</dbReference>
<dbReference type="PROSITE" id="PS51724">
    <property type="entry name" value="SPOR"/>
    <property type="match status" value="1"/>
</dbReference>
<evidence type="ECO:0000313" key="4">
    <source>
        <dbReference type="EMBL" id="GBC99738.1"/>
    </source>
</evidence>
<sequence length="225" mass="24271">MRNSNEIKMALAFVIGAVVSFLVGLYVLGPLFSGNKQPQTASAPTAKAAQAPSGADMHTLVRRDVDSVPEHTTVIVEPITRPPEATPPTPPDTRSDVVQPPTHQPQVQPTIPSPPSPTAEPTPAPSPPPPTPERTAPPEPPTTGERQFRVRAGVFEKPENADQLMALLTQQGYHPFQQEETLPSGAKRYRVYVGAFDDRESAERLKKELADKGFAAFIEEGSSGR</sequence>
<evidence type="ECO:0000313" key="5">
    <source>
        <dbReference type="Proteomes" id="UP000236173"/>
    </source>
</evidence>